<sequence>DAYLAERLAANAAGELRVVVHHSDLLALARPTGGTS</sequence>
<organism evidence="1 2">
    <name type="scientific">Streptomyces hyaluromycini</name>
    <dbReference type="NCBI Taxonomy" id="1377993"/>
    <lineage>
        <taxon>Bacteria</taxon>
        <taxon>Bacillati</taxon>
        <taxon>Actinomycetota</taxon>
        <taxon>Actinomycetes</taxon>
        <taxon>Kitasatosporales</taxon>
        <taxon>Streptomycetaceae</taxon>
        <taxon>Streptomyces</taxon>
    </lineage>
</organism>
<keyword evidence="2" id="KW-1185">Reference proteome</keyword>
<feature type="non-terminal residue" evidence="1">
    <location>
        <position position="1"/>
    </location>
</feature>
<keyword evidence="1" id="KW-0808">Transferase</keyword>
<dbReference type="GO" id="GO:0032259">
    <property type="term" value="P:methylation"/>
    <property type="evidence" value="ECO:0007669"/>
    <property type="project" value="UniProtKB-KW"/>
</dbReference>
<gene>
    <name evidence="1" type="ORF">ABT404_42720</name>
</gene>
<evidence type="ECO:0000313" key="1">
    <source>
        <dbReference type="EMBL" id="MER7186103.1"/>
    </source>
</evidence>
<dbReference type="Proteomes" id="UP001474181">
    <property type="component" value="Unassembled WGS sequence"/>
</dbReference>
<dbReference type="GO" id="GO:0008168">
    <property type="term" value="F:methyltransferase activity"/>
    <property type="evidence" value="ECO:0007669"/>
    <property type="project" value="UniProtKB-KW"/>
</dbReference>
<reference evidence="1 2" key="1">
    <citation type="submission" date="2024-06" db="EMBL/GenBank/DDBJ databases">
        <title>The Natural Products Discovery Center: Release of the First 8490 Sequenced Strains for Exploring Actinobacteria Biosynthetic Diversity.</title>
        <authorList>
            <person name="Kalkreuter E."/>
            <person name="Kautsar S.A."/>
            <person name="Yang D."/>
            <person name="Bader C.D."/>
            <person name="Teijaro C.N."/>
            <person name="Fluegel L."/>
            <person name="Davis C.M."/>
            <person name="Simpson J.R."/>
            <person name="Lauterbach L."/>
            <person name="Steele A.D."/>
            <person name="Gui C."/>
            <person name="Meng S."/>
            <person name="Li G."/>
            <person name="Viehrig K."/>
            <person name="Ye F."/>
            <person name="Su P."/>
            <person name="Kiefer A.F."/>
            <person name="Nichols A."/>
            <person name="Cepeda A.J."/>
            <person name="Yan W."/>
            <person name="Fan B."/>
            <person name="Jiang Y."/>
            <person name="Adhikari A."/>
            <person name="Zheng C.-J."/>
            <person name="Schuster L."/>
            <person name="Cowan T.M."/>
            <person name="Smanski M.J."/>
            <person name="Chevrette M.G."/>
            <person name="De Carvalho L.P.S."/>
            <person name="Shen B."/>
        </authorList>
    </citation>
    <scope>NUCLEOTIDE SEQUENCE [LARGE SCALE GENOMIC DNA]</scope>
    <source>
        <strain evidence="1 2">NPDC000234</strain>
    </source>
</reference>
<name>A0ABV1XAP5_9ACTN</name>
<dbReference type="EMBL" id="JBEPEK010000535">
    <property type="protein sequence ID" value="MER7186103.1"/>
    <property type="molecule type" value="Genomic_DNA"/>
</dbReference>
<accession>A0ABV1XAP5</accession>
<comment type="caution">
    <text evidence="1">The sequence shown here is derived from an EMBL/GenBank/DDBJ whole genome shotgun (WGS) entry which is preliminary data.</text>
</comment>
<evidence type="ECO:0000313" key="2">
    <source>
        <dbReference type="Proteomes" id="UP001474181"/>
    </source>
</evidence>
<protein>
    <submittedName>
        <fullName evidence="1">Trans-aconitate methyltransferase</fullName>
    </submittedName>
</protein>
<proteinExistence type="predicted"/>
<keyword evidence="1" id="KW-0489">Methyltransferase</keyword>